<evidence type="ECO:0000313" key="2">
    <source>
        <dbReference type="EMBL" id="CAI0383146.1"/>
    </source>
</evidence>
<name>A0AAV0HCW2_9ROSI</name>
<dbReference type="Proteomes" id="UP001154282">
    <property type="component" value="Unassembled WGS sequence"/>
</dbReference>
<comment type="caution">
    <text evidence="2">The sequence shown here is derived from an EMBL/GenBank/DDBJ whole genome shotgun (WGS) entry which is preliminary data.</text>
</comment>
<reference evidence="2" key="1">
    <citation type="submission" date="2022-08" db="EMBL/GenBank/DDBJ databases">
        <authorList>
            <person name="Gutierrez-Valencia J."/>
        </authorList>
    </citation>
    <scope>NUCLEOTIDE SEQUENCE</scope>
</reference>
<evidence type="ECO:0000256" key="1">
    <source>
        <dbReference type="SAM" id="MobiDB-lite"/>
    </source>
</evidence>
<evidence type="ECO:0000313" key="3">
    <source>
        <dbReference type="Proteomes" id="UP001154282"/>
    </source>
</evidence>
<keyword evidence="3" id="KW-1185">Reference proteome</keyword>
<dbReference type="EMBL" id="CAMGYJ010000002">
    <property type="protein sequence ID" value="CAI0383146.1"/>
    <property type="molecule type" value="Genomic_DNA"/>
</dbReference>
<accession>A0AAV0HCW2</accession>
<dbReference type="AlphaFoldDB" id="A0AAV0HCW2"/>
<gene>
    <name evidence="2" type="ORF">LITE_LOCUS3875</name>
</gene>
<sequence length="78" mass="9159">MQRRTEEIASKLPTEGPGSGTDLEDLDELHVLVSHLNWHGTEFLKASFLRFVMLDVQGMEGEEKERKMTCWTRRHCWK</sequence>
<feature type="region of interest" description="Disordered" evidence="1">
    <location>
        <begin position="1"/>
        <end position="23"/>
    </location>
</feature>
<proteinExistence type="predicted"/>
<protein>
    <submittedName>
        <fullName evidence="2">Uncharacterized protein</fullName>
    </submittedName>
</protein>
<organism evidence="2 3">
    <name type="scientific">Linum tenue</name>
    <dbReference type="NCBI Taxonomy" id="586396"/>
    <lineage>
        <taxon>Eukaryota</taxon>
        <taxon>Viridiplantae</taxon>
        <taxon>Streptophyta</taxon>
        <taxon>Embryophyta</taxon>
        <taxon>Tracheophyta</taxon>
        <taxon>Spermatophyta</taxon>
        <taxon>Magnoliopsida</taxon>
        <taxon>eudicotyledons</taxon>
        <taxon>Gunneridae</taxon>
        <taxon>Pentapetalae</taxon>
        <taxon>rosids</taxon>
        <taxon>fabids</taxon>
        <taxon>Malpighiales</taxon>
        <taxon>Linaceae</taxon>
        <taxon>Linum</taxon>
    </lineage>
</organism>